<name>A0AAX6BDF5_PRIMG</name>
<organism evidence="2 3">
    <name type="scientific">Priestia megaterium</name>
    <name type="common">Bacillus megaterium</name>
    <dbReference type="NCBI Taxonomy" id="1404"/>
    <lineage>
        <taxon>Bacteria</taxon>
        <taxon>Bacillati</taxon>
        <taxon>Bacillota</taxon>
        <taxon>Bacilli</taxon>
        <taxon>Bacillales</taxon>
        <taxon>Bacillaceae</taxon>
        <taxon>Priestia</taxon>
    </lineage>
</organism>
<dbReference type="EMBL" id="BSYK01000001">
    <property type="protein sequence ID" value="GMG71775.1"/>
    <property type="molecule type" value="Genomic_DNA"/>
</dbReference>
<dbReference type="InterPro" id="IPR010359">
    <property type="entry name" value="IrrE_HExxH"/>
</dbReference>
<dbReference type="Proteomes" id="UP001165240">
    <property type="component" value="Unassembled WGS sequence"/>
</dbReference>
<evidence type="ECO:0000313" key="3">
    <source>
        <dbReference type="Proteomes" id="UP001165240"/>
    </source>
</evidence>
<evidence type="ECO:0000259" key="1">
    <source>
        <dbReference type="Pfam" id="PF06114"/>
    </source>
</evidence>
<accession>A0AAX6BDF5</accession>
<proteinExistence type="predicted"/>
<protein>
    <submittedName>
        <fullName evidence="2">ImmA/IrrE family metallo-endopeptidase</fullName>
    </submittedName>
</protein>
<feature type="domain" description="IrrE N-terminal-like" evidence="1">
    <location>
        <begin position="53"/>
        <end position="147"/>
    </location>
</feature>
<sequence>MDLEYVPTHLEEWISNEYIKRNVLYPEDLTIPNLSKRFNFLVRTHPRDSASGEWAGIHLIHLDNRIDHLKQKENFYHELCHVLRHVYTQDKMPQMFFELQEYEARNFVKYAAIPYHMLMYLKRDEHSLKHASELFGVPIEVCEARLNAIKARQAYKRSQLFRPLLPAMSKC</sequence>
<gene>
    <name evidence="2" type="ORF">ShirakiTB12_02430</name>
</gene>
<dbReference type="Pfam" id="PF06114">
    <property type="entry name" value="Peptidase_M78"/>
    <property type="match status" value="1"/>
</dbReference>
<evidence type="ECO:0000313" key="2">
    <source>
        <dbReference type="EMBL" id="GMG71775.1"/>
    </source>
</evidence>
<reference evidence="2" key="1">
    <citation type="journal article" date="2024" name="Appl Microbiol">
        <title>Effect of kuratsuki Bacillus and Priestia on Taste of Sake.</title>
        <authorList>
            <person name="Kobayashi K."/>
            <person name="Nishida H."/>
        </authorList>
    </citation>
    <scope>NUCLEOTIDE SEQUENCE</scope>
    <source>
        <strain evidence="2">B-12</strain>
    </source>
</reference>
<dbReference type="RefSeq" id="WP_310876263.1">
    <property type="nucleotide sequence ID" value="NZ_BSYK01000001.1"/>
</dbReference>
<comment type="caution">
    <text evidence="2">The sequence shown here is derived from an EMBL/GenBank/DDBJ whole genome shotgun (WGS) entry which is preliminary data.</text>
</comment>
<dbReference type="AlphaFoldDB" id="A0AAX6BDF5"/>